<organism evidence="1 2">
    <name type="scientific">Violaceomyces palustris</name>
    <dbReference type="NCBI Taxonomy" id="1673888"/>
    <lineage>
        <taxon>Eukaryota</taxon>
        <taxon>Fungi</taxon>
        <taxon>Dikarya</taxon>
        <taxon>Basidiomycota</taxon>
        <taxon>Ustilaginomycotina</taxon>
        <taxon>Ustilaginomycetes</taxon>
        <taxon>Violaceomycetales</taxon>
        <taxon>Violaceomycetaceae</taxon>
        <taxon>Violaceomyces</taxon>
    </lineage>
</organism>
<reference evidence="1 2" key="1">
    <citation type="journal article" date="2018" name="Mol. Biol. Evol.">
        <title>Broad Genomic Sampling Reveals a Smut Pathogenic Ancestry of the Fungal Clade Ustilaginomycotina.</title>
        <authorList>
            <person name="Kijpornyongpan T."/>
            <person name="Mondo S.J."/>
            <person name="Barry K."/>
            <person name="Sandor L."/>
            <person name="Lee J."/>
            <person name="Lipzen A."/>
            <person name="Pangilinan J."/>
            <person name="LaButti K."/>
            <person name="Hainaut M."/>
            <person name="Henrissat B."/>
            <person name="Grigoriev I.V."/>
            <person name="Spatafora J.W."/>
            <person name="Aime M.C."/>
        </authorList>
    </citation>
    <scope>NUCLEOTIDE SEQUENCE [LARGE SCALE GENOMIC DNA]</scope>
    <source>
        <strain evidence="1 2">SA 807</strain>
    </source>
</reference>
<evidence type="ECO:0000313" key="1">
    <source>
        <dbReference type="EMBL" id="PWN48005.1"/>
    </source>
</evidence>
<name>A0ACD0NQF0_9BASI</name>
<dbReference type="Proteomes" id="UP000245626">
    <property type="component" value="Unassembled WGS sequence"/>
</dbReference>
<keyword evidence="2" id="KW-1185">Reference proteome</keyword>
<dbReference type="EMBL" id="KZ820287">
    <property type="protein sequence ID" value="PWN48005.1"/>
    <property type="molecule type" value="Genomic_DNA"/>
</dbReference>
<sequence length="1102" mass="119408">MVDPPAPAPPPASNLRRGDGGNDMVILESSSPCCTRTPSPWSNRQTNPFPCATTTSSSPSICSTSLSTPPSPSPSNPASLKQEEAITRSEATQHHLRRSMVSQDHLGQGPQVHLQRASLIFPSELDLDHVAEDDEEDDNDGFFSLDMDLELDNCLPLHQPREQRGGGGGDHSQEAESHESIRQQAEWQVEGHSDVRFRQTSMAENGSLLPSDAASFQAAGGGRGRKAMGGAAIEGSGPPWPVSTRAPIDYRDSPLLKPRSSPLPTRSTNPKLLPSSLPPSHHSNIRGSEGSAAAQQPPLSSHRPEGGDADEDGHQRQHHEVWGPIAPEVDRKGNLEYKLKVLPPTRERFDKLATQLKWRLLEGFGNAVYEIGVLDDGTLVGLDQVSMKDSLKLLSAIGQEVGAECRIRRVLVIRPNGHHDRSEPEKDGIHGHDFDGLPQRLVPPLGQAPPSNGAVPNQDEQDSDVLLHHVRLARMGSEDGLVAIRKVKQDEAERLLDILPLKGQRVGKGSYTIDICNDDDGDDDDESRGIRSNIKGGIGEEEEEEEDDDDDRDAATSWSSDQVGFFEKSASVGGGFTLGDHGDDAVGGGGGDENASDGIILSGQDPRFSLGRNPPHSQARPSQKSDSTTDESGPREIEQEGEKQGPKRTPLLLEGSLACIDVEGVQTFSIPSEGTRASRSRGSGKAVGDAHRGEGPALHSCESPTTLRNRRGRRRGGGHLPFNDESNLIVNEPDQSLKELMADLAKLSVGGGGRMIKYCAEQPPGSRIKGPKRAKRRGTTERRIRRLAELRAAERAGAGWSPPFSPPVDYQVETALDEGSLGKGQAVGGQSSECNDHCLGLGGESSREGGGKGVRSCRSTDEGLVGEILRDSRVSERERERIMQSGASVNFPLPDRGEMEALRDADSVRELFYRKRLEAVKTRLREKMLREREGRIHLGEGTTEECLDGRGGEEDVAEARRRDRGARRERRSSKVRSNVDGDGGEVGNHLRRRKSGSGEVRDEGKGQGLKRDDEDKGRRGEGRQGQGIGGKGETMELSGHERLLKDLGIDCERVCRSKMMMRGEEEGGRREDCEGGRGQGEGRGEIVENGGVRIIVEALLVR</sequence>
<evidence type="ECO:0000313" key="2">
    <source>
        <dbReference type="Proteomes" id="UP000245626"/>
    </source>
</evidence>
<accession>A0ACD0NQF0</accession>
<proteinExistence type="predicted"/>
<protein>
    <submittedName>
        <fullName evidence="1">Uncharacterized protein</fullName>
    </submittedName>
</protein>
<gene>
    <name evidence="1" type="ORF">IE53DRAFT_389824</name>
</gene>